<organism evidence="2 3">
    <name type="scientific">Methanospirillum purgamenti</name>
    <dbReference type="NCBI Taxonomy" id="2834276"/>
    <lineage>
        <taxon>Archaea</taxon>
        <taxon>Methanobacteriati</taxon>
        <taxon>Methanobacteriota</taxon>
        <taxon>Stenosarchaea group</taxon>
        <taxon>Methanomicrobia</taxon>
        <taxon>Methanomicrobiales</taxon>
        <taxon>Methanospirillaceae</taxon>
        <taxon>Methanospirillum</taxon>
    </lineage>
</organism>
<dbReference type="CDD" id="cd02440">
    <property type="entry name" value="AdoMet_MTases"/>
    <property type="match status" value="1"/>
</dbReference>
<dbReference type="AlphaFoldDB" id="A0A8E7B322"/>
<name>A0A8E7B322_9EURY</name>
<protein>
    <submittedName>
        <fullName evidence="2">Class I SAM-dependent methyltransferase</fullName>
    </submittedName>
</protein>
<evidence type="ECO:0000313" key="3">
    <source>
        <dbReference type="Proteomes" id="UP000680656"/>
    </source>
</evidence>
<dbReference type="EMBL" id="CP075546">
    <property type="protein sequence ID" value="QVV90176.1"/>
    <property type="molecule type" value="Genomic_DNA"/>
</dbReference>
<gene>
    <name evidence="2" type="ORF">KHC33_06740</name>
</gene>
<proteinExistence type="predicted"/>
<dbReference type="Proteomes" id="UP000680656">
    <property type="component" value="Chromosome"/>
</dbReference>
<dbReference type="RefSeq" id="WP_214420950.1">
    <property type="nucleotide sequence ID" value="NZ_CP075546.1"/>
</dbReference>
<dbReference type="InterPro" id="IPR029063">
    <property type="entry name" value="SAM-dependent_MTases_sf"/>
</dbReference>
<dbReference type="Gene3D" id="3.40.50.150">
    <property type="entry name" value="Vaccinia Virus protein VP39"/>
    <property type="match status" value="1"/>
</dbReference>
<dbReference type="GeneID" id="65096866"/>
<dbReference type="GO" id="GO:0032259">
    <property type="term" value="P:methylation"/>
    <property type="evidence" value="ECO:0007669"/>
    <property type="project" value="UniProtKB-KW"/>
</dbReference>
<dbReference type="InterPro" id="IPR041698">
    <property type="entry name" value="Methyltransf_25"/>
</dbReference>
<keyword evidence="3" id="KW-1185">Reference proteome</keyword>
<keyword evidence="2" id="KW-0808">Transferase</keyword>
<feature type="domain" description="Methyltransferase" evidence="1">
    <location>
        <begin position="137"/>
        <end position="233"/>
    </location>
</feature>
<evidence type="ECO:0000259" key="1">
    <source>
        <dbReference type="Pfam" id="PF13649"/>
    </source>
</evidence>
<accession>A0A8E7B322</accession>
<dbReference type="Pfam" id="PF13649">
    <property type="entry name" value="Methyltransf_25"/>
    <property type="match status" value="1"/>
</dbReference>
<evidence type="ECO:0000313" key="2">
    <source>
        <dbReference type="EMBL" id="QVV90176.1"/>
    </source>
</evidence>
<reference evidence="2 3" key="1">
    <citation type="submission" date="2021-05" db="EMBL/GenBank/DDBJ databases">
        <title>A novel Methanospirillum isolate from a pyrite-forming mixed culture.</title>
        <authorList>
            <person name="Bunk B."/>
            <person name="Sproer C."/>
            <person name="Spring S."/>
            <person name="Pester M."/>
        </authorList>
    </citation>
    <scope>NUCLEOTIDE SEQUENCE [LARGE SCALE GENOMIC DNA]</scope>
    <source>
        <strain evidence="2 3">J.3.6.1-F.2.7.3</strain>
    </source>
</reference>
<sequence length="354" mass="40696">MLFLSDLEKNLWKNYGQNILTNDEFPDKYRTKIRSSLLSAFYYYIGTLLAKSGQYDRTSEWLHAGTLCEEAGLYSSTYLLGFLKRHNGMMIKPAVAFEDPRPFIHFSTVPIMEQARTHLIRFFADSLPEYDKPIRFMDIGCGDGALTVRFLEHLVNSKKIPGLSEILLIDSSPAMISIAEEKVSKAFPDVLIKADHAKIQNFSISLHQHYDIAMSSLAYHHMPVEDKQVHLSKLKPWIDHFLLFEMDANNDTPDMNSPELALSVYQSYGRIMDFVFSYDAPVEVVINCIDSFLMTELVSLMSEPRGVRTDYHMLRSQWHDLFKKSLGSEFTLRSDCTCYADEYLGLFTLHYGRG</sequence>
<dbReference type="GO" id="GO:0008168">
    <property type="term" value="F:methyltransferase activity"/>
    <property type="evidence" value="ECO:0007669"/>
    <property type="project" value="UniProtKB-KW"/>
</dbReference>
<dbReference type="KEGG" id="mrtj:KHC33_06740"/>
<keyword evidence="2" id="KW-0489">Methyltransferase</keyword>
<dbReference type="SUPFAM" id="SSF53335">
    <property type="entry name" value="S-adenosyl-L-methionine-dependent methyltransferases"/>
    <property type="match status" value="1"/>
</dbReference>